<feature type="transmembrane region" description="Helical" evidence="1">
    <location>
        <begin position="180"/>
        <end position="201"/>
    </location>
</feature>
<dbReference type="PATRIC" id="fig|1618431.3.peg.811"/>
<feature type="transmembrane region" description="Helical" evidence="1">
    <location>
        <begin position="25"/>
        <end position="46"/>
    </location>
</feature>
<dbReference type="InterPro" id="IPR036938">
    <property type="entry name" value="PAP2/HPO_sf"/>
</dbReference>
<dbReference type="SUPFAM" id="SSF48317">
    <property type="entry name" value="Acid phosphatase/Vanadium-dependent haloperoxidase"/>
    <property type="match status" value="1"/>
</dbReference>
<feature type="transmembrane region" description="Helical" evidence="1">
    <location>
        <begin position="76"/>
        <end position="100"/>
    </location>
</feature>
<dbReference type="SMART" id="SM00014">
    <property type="entry name" value="acidPPc"/>
    <property type="match status" value="1"/>
</dbReference>
<keyword evidence="1" id="KW-0472">Membrane</keyword>
<sequence>MYDKEKIVSLGKQAFVKRPTFLKRAFSYTNFLIATILGFAVLTFFVRQYDYFNFDLTITIFIQKYSQNWFDLLMRLITLMGNGPAVGIIVIALSLYGYLIGKRHSPLLLVISTFGGIIISQLLKILVARPRPDPSLINQISHFLGSDSFPSGHVLTAISLYGFILYIAYTQLKKSLVRKFIIGFCLSIILLMGVSRIYLGAHWFSDVLGAYLIGFVWLSVIIFVYHKFKKV</sequence>
<dbReference type="Gene3D" id="1.20.144.10">
    <property type="entry name" value="Phosphatidic acid phosphatase type 2/haloperoxidase"/>
    <property type="match status" value="1"/>
</dbReference>
<accession>A0A0G0QPA4</accession>
<reference evidence="3 4" key="1">
    <citation type="journal article" date="2015" name="Nature">
        <title>rRNA introns, odd ribosomes, and small enigmatic genomes across a large radiation of phyla.</title>
        <authorList>
            <person name="Brown C.T."/>
            <person name="Hug L.A."/>
            <person name="Thomas B.C."/>
            <person name="Sharon I."/>
            <person name="Castelle C.J."/>
            <person name="Singh A."/>
            <person name="Wilkins M.J."/>
            <person name="Williams K.H."/>
            <person name="Banfield J.F."/>
        </authorList>
    </citation>
    <scope>NUCLEOTIDE SEQUENCE [LARGE SCALE GENOMIC DNA]</scope>
</reference>
<dbReference type="AlphaFoldDB" id="A0A0G0QPA4"/>
<comment type="caution">
    <text evidence="3">The sequence shown here is derived from an EMBL/GenBank/DDBJ whole genome shotgun (WGS) entry which is preliminary data.</text>
</comment>
<evidence type="ECO:0000313" key="4">
    <source>
        <dbReference type="Proteomes" id="UP000034881"/>
    </source>
</evidence>
<feature type="transmembrane region" description="Helical" evidence="1">
    <location>
        <begin position="107"/>
        <end position="128"/>
    </location>
</feature>
<dbReference type="Pfam" id="PF01569">
    <property type="entry name" value="PAP2"/>
    <property type="match status" value="1"/>
</dbReference>
<feature type="transmembrane region" description="Helical" evidence="1">
    <location>
        <begin position="148"/>
        <end position="168"/>
    </location>
</feature>
<keyword evidence="1" id="KW-1133">Transmembrane helix</keyword>
<gene>
    <name evidence="3" type="ORF">UT77_C0005G0073</name>
</gene>
<keyword evidence="1" id="KW-0812">Transmembrane</keyword>
<evidence type="ECO:0000259" key="2">
    <source>
        <dbReference type="SMART" id="SM00014"/>
    </source>
</evidence>
<feature type="domain" description="Phosphatidic acid phosphatase type 2/haloperoxidase" evidence="2">
    <location>
        <begin position="105"/>
        <end position="222"/>
    </location>
</feature>
<evidence type="ECO:0000256" key="1">
    <source>
        <dbReference type="SAM" id="Phobius"/>
    </source>
</evidence>
<proteinExistence type="predicted"/>
<organism evidence="3 4">
    <name type="scientific">Candidatus Daviesbacteria bacterium GW2011_GWC2_40_12</name>
    <dbReference type="NCBI Taxonomy" id="1618431"/>
    <lineage>
        <taxon>Bacteria</taxon>
        <taxon>Candidatus Daviesiibacteriota</taxon>
    </lineage>
</organism>
<protein>
    <submittedName>
        <fullName evidence="3">Phosphoesterase PA-phosphatase related protein</fullName>
    </submittedName>
</protein>
<dbReference type="PANTHER" id="PTHR14969">
    <property type="entry name" value="SPHINGOSINE-1-PHOSPHATE PHOSPHOHYDROLASE"/>
    <property type="match status" value="1"/>
</dbReference>
<dbReference type="EMBL" id="LBYB01000005">
    <property type="protein sequence ID" value="KKR41958.1"/>
    <property type="molecule type" value="Genomic_DNA"/>
</dbReference>
<dbReference type="PANTHER" id="PTHR14969:SF13">
    <property type="entry name" value="AT30094P"/>
    <property type="match status" value="1"/>
</dbReference>
<dbReference type="Proteomes" id="UP000034881">
    <property type="component" value="Unassembled WGS sequence"/>
</dbReference>
<evidence type="ECO:0000313" key="3">
    <source>
        <dbReference type="EMBL" id="KKR41958.1"/>
    </source>
</evidence>
<dbReference type="CDD" id="cd03392">
    <property type="entry name" value="PAP2_like_2"/>
    <property type="match status" value="1"/>
</dbReference>
<name>A0A0G0QPA4_9BACT</name>
<dbReference type="InterPro" id="IPR000326">
    <property type="entry name" value="PAP2/HPO"/>
</dbReference>
<feature type="transmembrane region" description="Helical" evidence="1">
    <location>
        <begin position="207"/>
        <end position="225"/>
    </location>
</feature>